<protein>
    <recommendedName>
        <fullName evidence="9">Ferritin</fullName>
    </recommendedName>
</protein>
<dbReference type="RefSeq" id="WP_037975984.1">
    <property type="nucleotide sequence ID" value="NZ_CAMETI010000010.1"/>
</dbReference>
<dbReference type="GO" id="GO:0046872">
    <property type="term" value="F:metal ion binding"/>
    <property type="evidence" value="ECO:0007669"/>
    <property type="project" value="UniProtKB-KW"/>
</dbReference>
<dbReference type="Proteomes" id="UP000027665">
    <property type="component" value="Unassembled WGS sequence"/>
</dbReference>
<keyword evidence="1" id="KW-0409">Iron storage</keyword>
<keyword evidence="2" id="KW-0479">Metal-binding</keyword>
<dbReference type="Gene3D" id="6.10.140.1960">
    <property type="match status" value="1"/>
</dbReference>
<dbReference type="EMBL" id="JMKI01000031">
    <property type="protein sequence ID" value="KEJ92264.1"/>
    <property type="molecule type" value="Genomic_DNA"/>
</dbReference>
<dbReference type="PATRIC" id="fig|2754.20.peg.74"/>
<evidence type="ECO:0000256" key="2">
    <source>
        <dbReference type="ARBA" id="ARBA00022723"/>
    </source>
</evidence>
<comment type="caution">
    <text evidence="7">The sequence shown here is derived from an EMBL/GenBank/DDBJ whole genome shotgun (WGS) entry which is preliminary data.</text>
</comment>
<evidence type="ECO:0000256" key="1">
    <source>
        <dbReference type="ARBA" id="ARBA00022434"/>
    </source>
</evidence>
<organism evidence="7 8">
    <name type="scientific">Synergistes jonesii</name>
    <dbReference type="NCBI Taxonomy" id="2754"/>
    <lineage>
        <taxon>Bacteria</taxon>
        <taxon>Thermotogati</taxon>
        <taxon>Synergistota</taxon>
        <taxon>Synergistia</taxon>
        <taxon>Synergistales</taxon>
        <taxon>Synergistaceae</taxon>
        <taxon>Synergistes</taxon>
    </lineage>
</organism>
<comment type="subcellular location">
    <subcellularLocation>
        <location evidence="4">Encapsulin nanocompartment</location>
    </subcellularLocation>
</comment>
<dbReference type="AlphaFoldDB" id="A0A073IR58"/>
<dbReference type="GO" id="GO:0140737">
    <property type="term" value="C:encapsulin nanocompartment"/>
    <property type="evidence" value="ECO:0007669"/>
    <property type="project" value="UniProtKB-SubCell"/>
</dbReference>
<reference evidence="7 8" key="1">
    <citation type="submission" date="2014-04" db="EMBL/GenBank/DDBJ databases">
        <title>Draft Genome Sequence of Synergistes jonesii.</title>
        <authorList>
            <person name="Coil D.A."/>
            <person name="Eisen J.A."/>
            <person name="Holland-Moritz H.E."/>
        </authorList>
    </citation>
    <scope>NUCLEOTIDE SEQUENCE [LARGE SCALE GENOMIC DNA]</scope>
    <source>
        <strain evidence="7 8">78-1</strain>
    </source>
</reference>
<sequence>MEAYTEPYGLLGKQTVDAAQALKSLQEELEAINFYNQRAGTCTNEDLKRIMAHNRDEEIEHAAMLIGWLKVYMDGWDKEIGDYVVNAQAGNMGVDGGEDVPEESSGDQGLGIGKL</sequence>
<evidence type="ECO:0000313" key="7">
    <source>
        <dbReference type="EMBL" id="KEJ92264.1"/>
    </source>
</evidence>
<name>A0A073IR58_9BACT</name>
<evidence type="ECO:0000256" key="6">
    <source>
        <dbReference type="SAM" id="MobiDB-lite"/>
    </source>
</evidence>
<keyword evidence="3" id="KW-0408">Iron</keyword>
<dbReference type="InterPro" id="IPR009078">
    <property type="entry name" value="Ferritin-like_SF"/>
</dbReference>
<keyword evidence="5" id="KW-1284">Encapsulin nanocompartment</keyword>
<feature type="region of interest" description="Disordered" evidence="6">
    <location>
        <begin position="93"/>
        <end position="115"/>
    </location>
</feature>
<evidence type="ECO:0000256" key="3">
    <source>
        <dbReference type="ARBA" id="ARBA00023004"/>
    </source>
</evidence>
<gene>
    <name evidence="7" type="ORF">EH55_04480</name>
</gene>
<dbReference type="OrthoDB" id="9796238at2"/>
<dbReference type="InterPro" id="IPR054581">
    <property type="entry name" value="EncFtn-like"/>
</dbReference>
<dbReference type="GeneID" id="90983560"/>
<dbReference type="Pfam" id="PF22277">
    <property type="entry name" value="EncFtn-like"/>
    <property type="match status" value="1"/>
</dbReference>
<keyword evidence="8" id="KW-1185">Reference proteome</keyword>
<dbReference type="SUPFAM" id="SSF47240">
    <property type="entry name" value="Ferritin-like"/>
    <property type="match status" value="1"/>
</dbReference>
<evidence type="ECO:0000256" key="4">
    <source>
        <dbReference type="ARBA" id="ARBA00033738"/>
    </source>
</evidence>
<proteinExistence type="predicted"/>
<evidence type="ECO:0008006" key="9">
    <source>
        <dbReference type="Google" id="ProtNLM"/>
    </source>
</evidence>
<feature type="compositionally biased region" description="Acidic residues" evidence="6">
    <location>
        <begin position="96"/>
        <end position="105"/>
    </location>
</feature>
<accession>A0A073IR58</accession>
<evidence type="ECO:0000313" key="8">
    <source>
        <dbReference type="Proteomes" id="UP000027665"/>
    </source>
</evidence>
<evidence type="ECO:0000256" key="5">
    <source>
        <dbReference type="ARBA" id="ARBA00033787"/>
    </source>
</evidence>
<dbReference type="GO" id="GO:0006879">
    <property type="term" value="P:intracellular iron ion homeostasis"/>
    <property type="evidence" value="ECO:0007669"/>
    <property type="project" value="UniProtKB-KW"/>
</dbReference>
<dbReference type="eggNOG" id="COG3461">
    <property type="taxonomic scope" value="Bacteria"/>
</dbReference>